<proteinExistence type="inferred from homology"/>
<evidence type="ECO:0000256" key="2">
    <source>
        <dbReference type="RuleBase" id="RU004020"/>
    </source>
</evidence>
<dbReference type="Proteomes" id="UP000692954">
    <property type="component" value="Unassembled WGS sequence"/>
</dbReference>
<keyword evidence="5" id="KW-1185">Reference proteome</keyword>
<protein>
    <recommendedName>
        <fullName evidence="3">HSF-type DNA-binding domain-containing protein</fullName>
    </recommendedName>
</protein>
<dbReference type="EMBL" id="CAJJDN010000046">
    <property type="protein sequence ID" value="CAD8083998.1"/>
    <property type="molecule type" value="Genomic_DNA"/>
</dbReference>
<dbReference type="GO" id="GO:0003700">
    <property type="term" value="F:DNA-binding transcription factor activity"/>
    <property type="evidence" value="ECO:0007669"/>
    <property type="project" value="InterPro"/>
</dbReference>
<organism evidence="4 5">
    <name type="scientific">Paramecium sonneborni</name>
    <dbReference type="NCBI Taxonomy" id="65129"/>
    <lineage>
        <taxon>Eukaryota</taxon>
        <taxon>Sar</taxon>
        <taxon>Alveolata</taxon>
        <taxon>Ciliophora</taxon>
        <taxon>Intramacronucleata</taxon>
        <taxon>Oligohymenophorea</taxon>
        <taxon>Peniculida</taxon>
        <taxon>Parameciidae</taxon>
        <taxon>Paramecium</taxon>
    </lineage>
</organism>
<name>A0A8S1MUK5_9CILI</name>
<dbReference type="AlphaFoldDB" id="A0A8S1MUK5"/>
<dbReference type="GO" id="GO:0043565">
    <property type="term" value="F:sequence-specific DNA binding"/>
    <property type="evidence" value="ECO:0007669"/>
    <property type="project" value="InterPro"/>
</dbReference>
<feature type="domain" description="HSF-type DNA-binding" evidence="3">
    <location>
        <begin position="5"/>
        <end position="99"/>
    </location>
</feature>
<dbReference type="Pfam" id="PF00447">
    <property type="entry name" value="HSF_DNA-bind"/>
    <property type="match status" value="1"/>
</dbReference>
<evidence type="ECO:0000313" key="4">
    <source>
        <dbReference type="EMBL" id="CAD8083998.1"/>
    </source>
</evidence>
<dbReference type="PANTHER" id="PTHR10015:SF206">
    <property type="entry name" value="HSF-TYPE DNA-BINDING DOMAIN-CONTAINING PROTEIN"/>
    <property type="match status" value="1"/>
</dbReference>
<reference evidence="4" key="1">
    <citation type="submission" date="2021-01" db="EMBL/GenBank/DDBJ databases">
        <authorList>
            <consortium name="Genoscope - CEA"/>
            <person name="William W."/>
        </authorList>
    </citation>
    <scope>NUCLEOTIDE SEQUENCE</scope>
</reference>
<dbReference type="PANTHER" id="PTHR10015">
    <property type="entry name" value="HEAT SHOCK TRANSCRIPTION FACTOR"/>
    <property type="match status" value="1"/>
</dbReference>
<accession>A0A8S1MUK5</accession>
<evidence type="ECO:0000259" key="3">
    <source>
        <dbReference type="SMART" id="SM00415"/>
    </source>
</evidence>
<evidence type="ECO:0000256" key="1">
    <source>
        <dbReference type="ARBA" id="ARBA00023125"/>
    </source>
</evidence>
<comment type="similarity">
    <text evidence="2">Belongs to the HSF family.</text>
</comment>
<comment type="caution">
    <text evidence="4">The sequence shown here is derived from an EMBL/GenBank/DDBJ whole genome shotgun (WGS) entry which is preliminary data.</text>
</comment>
<sequence>MEYYKLPVFLIKLKSMLEDRCNQQIISWNDLGNKVIIHQIDQFKSSILPLYFKSSNYSSFQKQLNNYGFKNFRLSSSQYVFYNEDWTYDYKRIHKIIRKGHRKEENVNSTSNFISSLLLLISNQKQLVANIEMIHHQQSMISQNIYHIHTESMKQQDFITNLNELQI</sequence>
<evidence type="ECO:0000313" key="5">
    <source>
        <dbReference type="Proteomes" id="UP000692954"/>
    </source>
</evidence>
<dbReference type="SMART" id="SM00415">
    <property type="entry name" value="HSF"/>
    <property type="match status" value="1"/>
</dbReference>
<keyword evidence="1" id="KW-0238">DNA-binding</keyword>
<dbReference type="OrthoDB" id="60033at2759"/>
<dbReference type="InterPro" id="IPR000232">
    <property type="entry name" value="HSF_DNA-bd"/>
</dbReference>
<gene>
    <name evidence="4" type="ORF">PSON_ATCC_30995.1.T0460023</name>
</gene>